<evidence type="ECO:0000256" key="3">
    <source>
        <dbReference type="PIRSR" id="PIRSR637359-1"/>
    </source>
</evidence>
<name>A0AAE1D482_9GAST</name>
<dbReference type="SUPFAM" id="SSF52540">
    <property type="entry name" value="P-loop containing nucleoside triphosphate hydrolases"/>
    <property type="match status" value="1"/>
</dbReference>
<sequence>MKKKLVLLIMVSTVIAITILVELAMLLEQISNRIMESPQHAGALKGVTFPRRLGQWMWRWWNLRTVRINVIVVCVVILIIYFVMFNVKDDSKSFASVLPMDIISSKTAESFRTGILRKWSQWTASQRINHKITNAAFPERDKSKKFPGAIIIGVRKGGTRALLEFLRTHPQVAATRQEMHFFSDDKRYAKGMQWYLSRMAVSGPDQITMEKTPKYFISEEAPARIHRMNSSVRLVLILRNPVDRVLSDFAQIAENKKNQRQNFTKLVLTANTGDVNKSYRPVYISTYHIHLARWLELFPLKQIHIADGDRLISEPLQELRAVENFLGLSPYFTEDVVYFNATRGFHCMRRQVQGQDGYTPFCLGQSKGRQHPSVQRWLRDKLEQYFMRHNEILFRMIGRRFKWS</sequence>
<evidence type="ECO:0000313" key="9">
    <source>
        <dbReference type="Proteomes" id="UP001283361"/>
    </source>
</evidence>
<dbReference type="GO" id="GO:0008467">
    <property type="term" value="F:[heparan sulfate]-glucosamine 3-sulfotransferase activity"/>
    <property type="evidence" value="ECO:0007669"/>
    <property type="project" value="TreeGrafter"/>
</dbReference>
<feature type="transmembrane region" description="Helical" evidence="6">
    <location>
        <begin position="66"/>
        <end position="84"/>
    </location>
</feature>
<dbReference type="InterPro" id="IPR037359">
    <property type="entry name" value="NST/OST"/>
</dbReference>
<accession>A0AAE1D482</accession>
<keyword evidence="5" id="KW-1015">Disulfide bond</keyword>
<feature type="domain" description="Sulfotransferase" evidence="7">
    <location>
        <begin position="149"/>
        <end position="352"/>
    </location>
</feature>
<comment type="caution">
    <text evidence="8">The sequence shown here is derived from an EMBL/GenBank/DDBJ whole genome shotgun (WGS) entry which is preliminary data.</text>
</comment>
<dbReference type="AlphaFoldDB" id="A0AAE1D482"/>
<keyword evidence="6" id="KW-0812">Transmembrane</keyword>
<feature type="disulfide bond" evidence="5">
    <location>
        <begin position="347"/>
        <end position="362"/>
    </location>
</feature>
<protein>
    <recommendedName>
        <fullName evidence="7">Sulfotransferase domain-containing protein</fullName>
    </recommendedName>
</protein>
<evidence type="ECO:0000256" key="2">
    <source>
        <dbReference type="ARBA" id="ARBA00023180"/>
    </source>
</evidence>
<keyword evidence="2" id="KW-0325">Glycoprotein</keyword>
<dbReference type="Gene3D" id="3.40.50.300">
    <property type="entry name" value="P-loop containing nucleotide triphosphate hydrolases"/>
    <property type="match status" value="1"/>
</dbReference>
<reference evidence="8" key="1">
    <citation type="journal article" date="2023" name="G3 (Bethesda)">
        <title>A reference genome for the long-term kleptoplast-retaining sea slug Elysia crispata morphotype clarki.</title>
        <authorList>
            <person name="Eastman K.E."/>
            <person name="Pendleton A.L."/>
            <person name="Shaikh M.A."/>
            <person name="Suttiyut T."/>
            <person name="Ogas R."/>
            <person name="Tomko P."/>
            <person name="Gavelis G."/>
            <person name="Widhalm J.R."/>
            <person name="Wisecaver J.H."/>
        </authorList>
    </citation>
    <scope>NUCLEOTIDE SEQUENCE</scope>
    <source>
        <strain evidence="8">ECLA1</strain>
    </source>
</reference>
<keyword evidence="1" id="KW-0808">Transferase</keyword>
<organism evidence="8 9">
    <name type="scientific">Elysia crispata</name>
    <name type="common">lettuce slug</name>
    <dbReference type="NCBI Taxonomy" id="231223"/>
    <lineage>
        <taxon>Eukaryota</taxon>
        <taxon>Metazoa</taxon>
        <taxon>Spiralia</taxon>
        <taxon>Lophotrochozoa</taxon>
        <taxon>Mollusca</taxon>
        <taxon>Gastropoda</taxon>
        <taxon>Heterobranchia</taxon>
        <taxon>Euthyneura</taxon>
        <taxon>Panpulmonata</taxon>
        <taxon>Sacoglossa</taxon>
        <taxon>Placobranchoidea</taxon>
        <taxon>Plakobranchidae</taxon>
        <taxon>Elysia</taxon>
    </lineage>
</organism>
<gene>
    <name evidence="8" type="ORF">RRG08_027092</name>
</gene>
<evidence type="ECO:0000259" key="7">
    <source>
        <dbReference type="Pfam" id="PF00685"/>
    </source>
</evidence>
<dbReference type="Pfam" id="PF00685">
    <property type="entry name" value="Sulfotransfer_1"/>
    <property type="match status" value="1"/>
</dbReference>
<proteinExistence type="predicted"/>
<keyword evidence="6" id="KW-0472">Membrane</keyword>
<keyword evidence="9" id="KW-1185">Reference proteome</keyword>
<dbReference type="PANTHER" id="PTHR10605">
    <property type="entry name" value="HEPARAN SULFATE SULFOTRANSFERASE"/>
    <property type="match status" value="1"/>
</dbReference>
<feature type="binding site" evidence="4">
    <location>
        <begin position="367"/>
        <end position="371"/>
    </location>
    <ligand>
        <name>3'-phosphoadenylyl sulfate</name>
        <dbReference type="ChEBI" id="CHEBI:58339"/>
    </ligand>
</feature>
<evidence type="ECO:0000256" key="5">
    <source>
        <dbReference type="PIRSR" id="PIRSR637359-3"/>
    </source>
</evidence>
<dbReference type="Proteomes" id="UP001283361">
    <property type="component" value="Unassembled WGS sequence"/>
</dbReference>
<feature type="transmembrane region" description="Helical" evidence="6">
    <location>
        <begin position="6"/>
        <end position="27"/>
    </location>
</feature>
<evidence type="ECO:0000256" key="6">
    <source>
        <dbReference type="SAM" id="Phobius"/>
    </source>
</evidence>
<dbReference type="InterPro" id="IPR000863">
    <property type="entry name" value="Sulfotransferase_dom"/>
</dbReference>
<feature type="active site" description="For sulfotransferase activity" evidence="3">
    <location>
        <position position="156"/>
    </location>
</feature>
<dbReference type="PANTHER" id="PTHR10605:SF65">
    <property type="entry name" value="GH20068P"/>
    <property type="match status" value="1"/>
</dbReference>
<feature type="binding site" evidence="4">
    <location>
        <position position="239"/>
    </location>
    <ligand>
        <name>3'-phosphoadenylyl sulfate</name>
        <dbReference type="ChEBI" id="CHEBI:58339"/>
    </ligand>
</feature>
<feature type="binding site" evidence="4">
    <location>
        <position position="247"/>
    </location>
    <ligand>
        <name>3'-phosphoadenylyl sulfate</name>
        <dbReference type="ChEBI" id="CHEBI:58339"/>
    </ligand>
</feature>
<keyword evidence="6" id="KW-1133">Transmembrane helix</keyword>
<evidence type="ECO:0000256" key="1">
    <source>
        <dbReference type="ARBA" id="ARBA00022679"/>
    </source>
</evidence>
<evidence type="ECO:0000256" key="4">
    <source>
        <dbReference type="PIRSR" id="PIRSR637359-2"/>
    </source>
</evidence>
<feature type="binding site" evidence="4">
    <location>
        <begin position="156"/>
        <end position="160"/>
    </location>
    <ligand>
        <name>3'-phosphoadenylyl sulfate</name>
        <dbReference type="ChEBI" id="CHEBI:58339"/>
    </ligand>
</feature>
<dbReference type="InterPro" id="IPR027417">
    <property type="entry name" value="P-loop_NTPase"/>
</dbReference>
<dbReference type="EMBL" id="JAWDGP010005484">
    <property type="protein sequence ID" value="KAK3756677.1"/>
    <property type="molecule type" value="Genomic_DNA"/>
</dbReference>
<evidence type="ECO:0000313" key="8">
    <source>
        <dbReference type="EMBL" id="KAK3756677.1"/>
    </source>
</evidence>